<name>A0A0U5CPN5_9BACT</name>
<evidence type="ECO:0000313" key="1">
    <source>
        <dbReference type="EMBL" id="CUI16700.1"/>
    </source>
</evidence>
<dbReference type="AlphaFoldDB" id="A0A0U5CPN5"/>
<dbReference type="InParanoid" id="A0A0U5CPN5"/>
<organism evidence="1 2">
    <name type="scientific">Candidatus Protochlamydia naegleriophila</name>
    <dbReference type="NCBI Taxonomy" id="389348"/>
    <lineage>
        <taxon>Bacteria</taxon>
        <taxon>Pseudomonadati</taxon>
        <taxon>Chlamydiota</taxon>
        <taxon>Chlamydiia</taxon>
        <taxon>Parachlamydiales</taxon>
        <taxon>Parachlamydiaceae</taxon>
        <taxon>Candidatus Protochlamydia</taxon>
    </lineage>
</organism>
<keyword evidence="2" id="KW-1185">Reference proteome</keyword>
<gene>
    <name evidence="1" type="ORF">PNK_1083</name>
</gene>
<dbReference type="KEGG" id="pnl:PNK_1083"/>
<evidence type="ECO:0000313" key="2">
    <source>
        <dbReference type="Proteomes" id="UP000069902"/>
    </source>
</evidence>
<dbReference type="EMBL" id="LN879502">
    <property type="protein sequence ID" value="CUI16700.1"/>
    <property type="molecule type" value="Genomic_DNA"/>
</dbReference>
<reference evidence="2" key="1">
    <citation type="submission" date="2015-09" db="EMBL/GenBank/DDBJ databases">
        <authorList>
            <person name="Bertelli C."/>
        </authorList>
    </citation>
    <scope>NUCLEOTIDE SEQUENCE [LARGE SCALE GENOMIC DNA]</scope>
    <source>
        <strain evidence="2">KNic</strain>
    </source>
</reference>
<accession>A0A0U5CPN5</accession>
<sequence length="80" mass="9385">MYCVVRHTIETDWTNQISHEGEFYCSTIKSSKLILPSKRGMMQRVRDLIAELRQLAGNEKSEESRSTVILRQKLLLLRTF</sequence>
<proteinExistence type="predicted"/>
<dbReference type="Proteomes" id="UP000069902">
    <property type="component" value="Chromosome cPNK"/>
</dbReference>
<protein>
    <submittedName>
        <fullName evidence="1">Uncharacterized protein</fullName>
    </submittedName>
</protein>